<gene>
    <name evidence="2" type="ORF">B5V51_12609</name>
    <name evidence="3" type="ORF">B5V51_12610</name>
</gene>
<reference evidence="3" key="1">
    <citation type="submission" date="2017-09" db="EMBL/GenBank/DDBJ databases">
        <title>Contemporary evolution of a Lepidopteran species, Heliothis virescens, in response to modern agricultural practices.</title>
        <authorList>
            <person name="Fritz M.L."/>
            <person name="Deyonke A.M."/>
            <person name="Papanicolaou A."/>
            <person name="Micinski S."/>
            <person name="Westbrook J."/>
            <person name="Gould F."/>
        </authorList>
    </citation>
    <scope>NUCLEOTIDE SEQUENCE [LARGE SCALE GENOMIC DNA]</scope>
    <source>
        <strain evidence="3">HvINT-</strain>
        <tissue evidence="3">Whole body</tissue>
    </source>
</reference>
<organism evidence="3">
    <name type="scientific">Heliothis virescens</name>
    <name type="common">Tobacco budworm moth</name>
    <dbReference type="NCBI Taxonomy" id="7102"/>
    <lineage>
        <taxon>Eukaryota</taxon>
        <taxon>Metazoa</taxon>
        <taxon>Ecdysozoa</taxon>
        <taxon>Arthropoda</taxon>
        <taxon>Hexapoda</taxon>
        <taxon>Insecta</taxon>
        <taxon>Pterygota</taxon>
        <taxon>Neoptera</taxon>
        <taxon>Endopterygota</taxon>
        <taxon>Lepidoptera</taxon>
        <taxon>Glossata</taxon>
        <taxon>Ditrysia</taxon>
        <taxon>Noctuoidea</taxon>
        <taxon>Noctuidae</taxon>
        <taxon>Heliothinae</taxon>
        <taxon>Heliothis</taxon>
    </lineage>
</organism>
<dbReference type="EMBL" id="NWSH01000674">
    <property type="protein sequence ID" value="PCG74885.1"/>
    <property type="molecule type" value="Genomic_DNA"/>
</dbReference>
<protein>
    <submittedName>
        <fullName evidence="3">Uncharacterized protein</fullName>
    </submittedName>
</protein>
<accession>A0A2A4JS73</accession>
<proteinExistence type="predicted"/>
<comment type="caution">
    <text evidence="3">The sequence shown here is derived from an EMBL/GenBank/DDBJ whole genome shotgun (WGS) entry which is preliminary data.</text>
</comment>
<dbReference type="AlphaFoldDB" id="A0A2A4JS73"/>
<evidence type="ECO:0000313" key="3">
    <source>
        <dbReference type="EMBL" id="PCG74885.1"/>
    </source>
</evidence>
<feature type="compositionally biased region" description="Low complexity" evidence="1">
    <location>
        <begin position="109"/>
        <end position="121"/>
    </location>
</feature>
<evidence type="ECO:0000256" key="1">
    <source>
        <dbReference type="SAM" id="MobiDB-lite"/>
    </source>
</evidence>
<name>A0A2A4JS73_HELVI</name>
<feature type="region of interest" description="Disordered" evidence="1">
    <location>
        <begin position="102"/>
        <end position="153"/>
    </location>
</feature>
<evidence type="ECO:0000313" key="2">
    <source>
        <dbReference type="EMBL" id="PCG74884.1"/>
    </source>
</evidence>
<dbReference type="EMBL" id="NWSH01000674">
    <property type="protein sequence ID" value="PCG74884.1"/>
    <property type="molecule type" value="Genomic_DNA"/>
</dbReference>
<sequence>MESLITNLDLFVLLQSECSENTSFNHEVLFSAVVSRIGDCLSAEDCVTLKEFCRRFSRAASQRWQKSNRFLGAFRKLYEKWLEANIDWPSCVRTLVHQEPTVDEMPRASSVSPEPSTSTSVGTMTKRPRKPFIDLGSKQKKRRSDDHTGEDSTELAYTAAARLKEDGHGNIASVIEYMLKNPEAATKINETLKKPVKTVIFTPEKALGLLLSLKLSKWQYITLRETAIREGAKDIYPSYYKVQQTKVDCYPPKQSMSVTDSSARITLQALLDITVTRILKSLSNEMQNKQLKLISKWGFDGASNQSRYKQKMEGQQDDSSIFMTSLVPLKLTDGDNTIWTNPKPCSVLYCRPVQFTFVKESEAVVLELKKQMDDEIEALVPTECGDSNRVTHQLMMTMIDAKVCTYLSKARSNASCYLCLAKPTEMNNLDAVTSKIVCSDLYEFGLSSLHARINCMECLLHIAYRLDFKRWAARSDEHKELLQTRKKNIQDKFKDELNLMIDIVKQGSGTTNDGNTARKFFEFPKKTAAITGLDEDLIKRFAVILQAITSGEQIDAIKFKDYARKTAEKYVTLYDWYYMSSTVHKLLIHGADIIQKNNIVPIGTLSEEASESRNKDFRRYREHHSRKRNRQDSNQDVLNMLLVSSDPLLSAQRPRLDAKKKQSFFAETLDLIKFQETEFEFFDVSNLEADSELESDSESDKENL</sequence>